<evidence type="ECO:0000256" key="1">
    <source>
        <dbReference type="SAM" id="MobiDB-lite"/>
    </source>
</evidence>
<proteinExistence type="predicted"/>
<feature type="region of interest" description="Disordered" evidence="1">
    <location>
        <begin position="51"/>
        <end position="74"/>
    </location>
</feature>
<dbReference type="Proteomes" id="UP000796880">
    <property type="component" value="Unassembled WGS sequence"/>
</dbReference>
<gene>
    <name evidence="2" type="ORF">FNV43_RR06921</name>
</gene>
<reference evidence="2" key="1">
    <citation type="submission" date="2020-03" db="EMBL/GenBank/DDBJ databases">
        <title>A high-quality chromosome-level genome assembly of a woody plant with both climbing and erect habits, Rhamnella rubrinervis.</title>
        <authorList>
            <person name="Lu Z."/>
            <person name="Yang Y."/>
            <person name="Zhu X."/>
            <person name="Sun Y."/>
        </authorList>
    </citation>
    <scope>NUCLEOTIDE SEQUENCE</scope>
    <source>
        <strain evidence="2">BYM</strain>
        <tissue evidence="2">Leaf</tissue>
    </source>
</reference>
<feature type="compositionally biased region" description="Low complexity" evidence="1">
    <location>
        <begin position="10"/>
        <end position="21"/>
    </location>
</feature>
<evidence type="ECO:0000313" key="2">
    <source>
        <dbReference type="EMBL" id="KAF3450832.1"/>
    </source>
</evidence>
<dbReference type="PANTHER" id="PTHR34198:SF1">
    <property type="entry name" value="OS01G0104300 PROTEIN"/>
    <property type="match status" value="1"/>
</dbReference>
<sequence length="123" mass="13743">MASTLTLFQPPIIRASASSSSRKPDPSRRKAVSSNWWTPIFGWSSDPDYLVNTSGPSPNPAVLPDPEPEADRPRSRFTLGCFTEEKAKQLRRKTLESSTFHDVMYHSAIASRLASDMPNHLKK</sequence>
<dbReference type="EMBL" id="VOIH02000003">
    <property type="protein sequence ID" value="KAF3450832.1"/>
    <property type="molecule type" value="Genomic_DNA"/>
</dbReference>
<protein>
    <submittedName>
        <fullName evidence="2">Uncharacterized protein</fullName>
    </submittedName>
</protein>
<evidence type="ECO:0000313" key="3">
    <source>
        <dbReference type="Proteomes" id="UP000796880"/>
    </source>
</evidence>
<name>A0A8K0MLW6_9ROSA</name>
<dbReference type="OrthoDB" id="1913905at2759"/>
<dbReference type="PANTHER" id="PTHR34198">
    <property type="entry name" value="OS01G0175100 PROTEIN"/>
    <property type="match status" value="1"/>
</dbReference>
<accession>A0A8K0MLW6</accession>
<comment type="caution">
    <text evidence="2">The sequence shown here is derived from an EMBL/GenBank/DDBJ whole genome shotgun (WGS) entry which is preliminary data.</text>
</comment>
<feature type="region of interest" description="Disordered" evidence="1">
    <location>
        <begin position="1"/>
        <end position="32"/>
    </location>
</feature>
<dbReference type="AlphaFoldDB" id="A0A8K0MLW6"/>
<keyword evidence="3" id="KW-1185">Reference proteome</keyword>
<organism evidence="2 3">
    <name type="scientific">Rhamnella rubrinervis</name>
    <dbReference type="NCBI Taxonomy" id="2594499"/>
    <lineage>
        <taxon>Eukaryota</taxon>
        <taxon>Viridiplantae</taxon>
        <taxon>Streptophyta</taxon>
        <taxon>Embryophyta</taxon>
        <taxon>Tracheophyta</taxon>
        <taxon>Spermatophyta</taxon>
        <taxon>Magnoliopsida</taxon>
        <taxon>eudicotyledons</taxon>
        <taxon>Gunneridae</taxon>
        <taxon>Pentapetalae</taxon>
        <taxon>rosids</taxon>
        <taxon>fabids</taxon>
        <taxon>Rosales</taxon>
        <taxon>Rhamnaceae</taxon>
        <taxon>rhamnoid group</taxon>
        <taxon>Rhamneae</taxon>
        <taxon>Rhamnella</taxon>
    </lineage>
</organism>